<dbReference type="EMBL" id="CP062983">
    <property type="protein sequence ID" value="QPC82597.1"/>
    <property type="molecule type" value="Genomic_DNA"/>
</dbReference>
<organism evidence="4 5">
    <name type="scientific">Phototrophicus methaneseepsis</name>
    <dbReference type="NCBI Taxonomy" id="2710758"/>
    <lineage>
        <taxon>Bacteria</taxon>
        <taxon>Bacillati</taxon>
        <taxon>Chloroflexota</taxon>
        <taxon>Candidatus Thermofontia</taxon>
        <taxon>Phototrophicales</taxon>
        <taxon>Phototrophicaceae</taxon>
        <taxon>Phototrophicus</taxon>
    </lineage>
</organism>
<dbReference type="PROSITE" id="PS50110">
    <property type="entry name" value="RESPONSE_REGULATORY"/>
    <property type="match status" value="1"/>
</dbReference>
<evidence type="ECO:0000256" key="2">
    <source>
        <dbReference type="PROSITE-ProRule" id="PRU00169"/>
    </source>
</evidence>
<dbReference type="InterPro" id="IPR001789">
    <property type="entry name" value="Sig_transdc_resp-reg_receiver"/>
</dbReference>
<protein>
    <submittedName>
        <fullName evidence="4">Response regulator transcription factor</fullName>
    </submittedName>
</protein>
<dbReference type="SMART" id="SM00448">
    <property type="entry name" value="REC"/>
    <property type="match status" value="1"/>
</dbReference>
<dbReference type="PANTHER" id="PTHR44591">
    <property type="entry name" value="STRESS RESPONSE REGULATOR PROTEIN 1"/>
    <property type="match status" value="1"/>
</dbReference>
<evidence type="ECO:0000256" key="1">
    <source>
        <dbReference type="ARBA" id="ARBA00022553"/>
    </source>
</evidence>
<dbReference type="CDD" id="cd17535">
    <property type="entry name" value="REC_NarL-like"/>
    <property type="match status" value="1"/>
</dbReference>
<dbReference type="InterPro" id="IPR011006">
    <property type="entry name" value="CheY-like_superfamily"/>
</dbReference>
<evidence type="ECO:0000313" key="4">
    <source>
        <dbReference type="EMBL" id="QPC82597.1"/>
    </source>
</evidence>
<dbReference type="AlphaFoldDB" id="A0A7S8E912"/>
<sequence length="124" mass="13922">MSDITVMLVNDNKSICQLWERVINRAEGMTCIGYAVNGEDAIDLARQHQPQVILMDVMMPGQYDGYDATRIIVAEMPHIRVIIYSAYTNTQNEAYEAGAAEYLLMPITPDKLLDTIREVVQPSA</sequence>
<dbReference type="Gene3D" id="3.40.50.2300">
    <property type="match status" value="1"/>
</dbReference>
<proteinExistence type="predicted"/>
<keyword evidence="1 2" id="KW-0597">Phosphoprotein</keyword>
<evidence type="ECO:0000313" key="5">
    <source>
        <dbReference type="Proteomes" id="UP000594468"/>
    </source>
</evidence>
<feature type="modified residue" description="4-aspartylphosphate" evidence="2">
    <location>
        <position position="56"/>
    </location>
</feature>
<accession>A0A7S8E912</accession>
<dbReference type="RefSeq" id="WP_195170666.1">
    <property type="nucleotide sequence ID" value="NZ_CP062983.1"/>
</dbReference>
<reference evidence="4 5" key="1">
    <citation type="submission" date="2020-02" db="EMBL/GenBank/DDBJ databases">
        <authorList>
            <person name="Zheng R.K."/>
            <person name="Sun C.M."/>
        </authorList>
    </citation>
    <scope>NUCLEOTIDE SEQUENCE [LARGE SCALE GENOMIC DNA]</scope>
    <source>
        <strain evidence="5">rifampicinis</strain>
    </source>
</reference>
<dbReference type="GO" id="GO:0000160">
    <property type="term" value="P:phosphorelay signal transduction system"/>
    <property type="evidence" value="ECO:0007669"/>
    <property type="project" value="InterPro"/>
</dbReference>
<dbReference type="Proteomes" id="UP000594468">
    <property type="component" value="Chromosome"/>
</dbReference>
<evidence type="ECO:0000259" key="3">
    <source>
        <dbReference type="PROSITE" id="PS50110"/>
    </source>
</evidence>
<dbReference type="InterPro" id="IPR058245">
    <property type="entry name" value="NreC/VraR/RcsB-like_REC"/>
</dbReference>
<gene>
    <name evidence="4" type="ORF">G4Y79_23395</name>
</gene>
<keyword evidence="5" id="KW-1185">Reference proteome</keyword>
<dbReference type="Pfam" id="PF00072">
    <property type="entry name" value="Response_reg"/>
    <property type="match status" value="1"/>
</dbReference>
<dbReference type="InterPro" id="IPR050595">
    <property type="entry name" value="Bact_response_regulator"/>
</dbReference>
<dbReference type="SUPFAM" id="SSF52172">
    <property type="entry name" value="CheY-like"/>
    <property type="match status" value="1"/>
</dbReference>
<feature type="domain" description="Response regulatory" evidence="3">
    <location>
        <begin position="5"/>
        <end position="120"/>
    </location>
</feature>
<name>A0A7S8E912_9CHLR</name>
<dbReference type="PANTHER" id="PTHR44591:SF3">
    <property type="entry name" value="RESPONSE REGULATORY DOMAIN-CONTAINING PROTEIN"/>
    <property type="match status" value="1"/>
</dbReference>
<dbReference type="KEGG" id="pmet:G4Y79_23395"/>